<evidence type="ECO:0000256" key="1">
    <source>
        <dbReference type="SAM" id="Phobius"/>
    </source>
</evidence>
<keyword evidence="1" id="KW-0472">Membrane</keyword>
<keyword evidence="1" id="KW-1133">Transmembrane helix</keyword>
<accession>A0ABT7Y7E1</accession>
<evidence type="ECO:0000313" key="3">
    <source>
        <dbReference type="Proteomes" id="UP001169719"/>
    </source>
</evidence>
<comment type="caution">
    <text evidence="2">The sequence shown here is derived from an EMBL/GenBank/DDBJ whole genome shotgun (WGS) entry which is preliminary data.</text>
</comment>
<dbReference type="Proteomes" id="UP001169719">
    <property type="component" value="Unassembled WGS sequence"/>
</dbReference>
<protein>
    <recommendedName>
        <fullName evidence="4">Type 4 secretion system PilS N-terminal domain-containing protein</fullName>
    </recommendedName>
</protein>
<proteinExistence type="predicted"/>
<evidence type="ECO:0008006" key="4">
    <source>
        <dbReference type="Google" id="ProtNLM"/>
    </source>
</evidence>
<reference evidence="2" key="1">
    <citation type="submission" date="2024-05" db="EMBL/GenBank/DDBJ databases">
        <title>Genome Sequences of Four Agar- Degrading Marine Bacteria.</title>
        <authorList>
            <person name="Phillips E.K."/>
            <person name="Shaffer J.C."/>
            <person name="Henson M.W."/>
            <person name="Temperton B."/>
            <person name="Thrash C.J."/>
            <person name="Martin M.O."/>
        </authorList>
    </citation>
    <scope>NUCLEOTIDE SEQUENCE</scope>
    <source>
        <strain evidence="2">EKP203</strain>
    </source>
</reference>
<gene>
    <name evidence="2" type="ORF">QWJ08_21690</name>
</gene>
<sequence length="196" mass="20821">MTTQLDATEASVVELNNEVVSEAPRKLEPGESRLHLTGYGKKQRGAMSLIDMGLMVVFLIGGIMLVMRLVPSIQHSMNMMSLNSQVSDIRQGALSWKGQRTNFAGINLTTLCSDNYVTDTVCGTTGDGAAANPWGGNITVTDNSNQSLIDVTFSSLDPNRVNQIADSLASSTADACASRDNCDTISVSTDSVVVTL</sequence>
<evidence type="ECO:0000313" key="2">
    <source>
        <dbReference type="EMBL" id="MDN2483972.1"/>
    </source>
</evidence>
<keyword evidence="3" id="KW-1185">Reference proteome</keyword>
<feature type="transmembrane region" description="Helical" evidence="1">
    <location>
        <begin position="49"/>
        <end position="70"/>
    </location>
</feature>
<dbReference type="RefSeq" id="WP_289964157.1">
    <property type="nucleotide sequence ID" value="NZ_JAUEOZ010000003.1"/>
</dbReference>
<dbReference type="Gene3D" id="3.30.1690.10">
    <property type="entry name" value="TcpA-like pilin"/>
    <property type="match status" value="1"/>
</dbReference>
<keyword evidence="1" id="KW-0812">Transmembrane</keyword>
<organism evidence="2 3">
    <name type="scientific">Vibrio agarivorans</name>
    <dbReference type="NCBI Taxonomy" id="153622"/>
    <lineage>
        <taxon>Bacteria</taxon>
        <taxon>Pseudomonadati</taxon>
        <taxon>Pseudomonadota</taxon>
        <taxon>Gammaproteobacteria</taxon>
        <taxon>Vibrionales</taxon>
        <taxon>Vibrionaceae</taxon>
        <taxon>Vibrio</taxon>
    </lineage>
</organism>
<name>A0ABT7Y7E1_9VIBR</name>
<dbReference type="EMBL" id="JAUEOZ010000003">
    <property type="protein sequence ID" value="MDN2483972.1"/>
    <property type="molecule type" value="Genomic_DNA"/>
</dbReference>